<dbReference type="Proteomes" id="UP001143981">
    <property type="component" value="Unassembled WGS sequence"/>
</dbReference>
<dbReference type="AlphaFoldDB" id="A0A9W8CZN5"/>
<dbReference type="GO" id="GO:0034657">
    <property type="term" value="C:GID complex"/>
    <property type="evidence" value="ECO:0007669"/>
    <property type="project" value="TreeGrafter"/>
</dbReference>
<evidence type="ECO:0000256" key="1">
    <source>
        <dbReference type="ARBA" id="ARBA00004123"/>
    </source>
</evidence>
<organism evidence="7 8">
    <name type="scientific">Coemansia biformis</name>
    <dbReference type="NCBI Taxonomy" id="1286918"/>
    <lineage>
        <taxon>Eukaryota</taxon>
        <taxon>Fungi</taxon>
        <taxon>Fungi incertae sedis</taxon>
        <taxon>Zoopagomycota</taxon>
        <taxon>Kickxellomycotina</taxon>
        <taxon>Kickxellomycetes</taxon>
        <taxon>Kickxellales</taxon>
        <taxon>Kickxellaceae</taxon>
        <taxon>Coemansia</taxon>
    </lineage>
</organism>
<protein>
    <recommendedName>
        <fullName evidence="9">Armadillo repeat-containing protein 8</fullName>
    </recommendedName>
</protein>
<keyword evidence="3" id="KW-0963">Cytoplasm</keyword>
<dbReference type="GO" id="GO:0005737">
    <property type="term" value="C:cytoplasm"/>
    <property type="evidence" value="ECO:0007669"/>
    <property type="project" value="UniProtKB-SubCell"/>
</dbReference>
<dbReference type="PANTHER" id="PTHR15651">
    <property type="entry name" value="ARMADILLO REPEAT-CONTAINING PROTEIN 8"/>
    <property type="match status" value="1"/>
</dbReference>
<dbReference type="GO" id="GO:0005634">
    <property type="term" value="C:nucleus"/>
    <property type="evidence" value="ECO:0007669"/>
    <property type="project" value="UniProtKB-SubCell"/>
</dbReference>
<keyword evidence="5" id="KW-0539">Nucleus</keyword>
<reference evidence="7" key="1">
    <citation type="submission" date="2022-07" db="EMBL/GenBank/DDBJ databases">
        <title>Phylogenomic reconstructions and comparative analyses of Kickxellomycotina fungi.</title>
        <authorList>
            <person name="Reynolds N.K."/>
            <person name="Stajich J.E."/>
            <person name="Barry K."/>
            <person name="Grigoriev I.V."/>
            <person name="Crous P."/>
            <person name="Smith M.E."/>
        </authorList>
    </citation>
    <scope>NUCLEOTIDE SEQUENCE</scope>
    <source>
        <strain evidence="7">BCRC 34381</strain>
    </source>
</reference>
<proteinExistence type="predicted"/>
<dbReference type="InterPro" id="IPR000225">
    <property type="entry name" value="Armadillo"/>
</dbReference>
<evidence type="ECO:0000313" key="7">
    <source>
        <dbReference type="EMBL" id="KAJ1732774.1"/>
    </source>
</evidence>
<keyword evidence="4" id="KW-0677">Repeat</keyword>
<dbReference type="OrthoDB" id="5559898at2759"/>
<evidence type="ECO:0000256" key="6">
    <source>
        <dbReference type="SAM" id="MobiDB-lite"/>
    </source>
</evidence>
<dbReference type="Pfam" id="PF00514">
    <property type="entry name" value="Arm"/>
    <property type="match status" value="2"/>
</dbReference>
<dbReference type="EMBL" id="JANBOI010000196">
    <property type="protein sequence ID" value="KAJ1732774.1"/>
    <property type="molecule type" value="Genomic_DNA"/>
</dbReference>
<evidence type="ECO:0000256" key="2">
    <source>
        <dbReference type="ARBA" id="ARBA00004496"/>
    </source>
</evidence>
<sequence length="686" mass="74199">MASLQPHAEYVQQLQSPNPVDVYMALRTIKNAIIGSSTKKSLYFRLHIIPHVSALLAMDDTDVQIRIQATTIVSSLAHKGEDAAKELLEGGVMVSLISQIMPGTDALLMEASERALNALLSYTGTKMSAEEHTYSLVPYLLSIVTKAKDSAQIFEMRTHARIELAVLILGKLCVTESRQFTVANAGAIELLVPLLLRGYPRLQIATLRTISALSYENMEICRALAAVPHDGRALPAILLELAQHQDPEIRLQACVCISNLSRMRASGGAARDIQSIAVPALAKLLRCPDVGVLQVVQALGYLCHEDAEMQIAAKNAGVIADIIHIIAETESRDGADFVDSEHNIQVAKAGFLALGTIVSAGEECRTKAVENQMLAYLVRAMDHRDDGIKAAACLCTQYIVRSVPICRTHVSESGILKPLLRLVRHDTPEVQMTATAALINLLPDFSPLRAEALKENVVDILVELLDSKITMVRRNALWCIRNLLVNIDDGTRRTIIDKVGIGRICAISHPDSEPVIREQAAGVLQNITAENDQGTLAIFDCLGAGQTVDMLTGLLDPQTDTPTQVHGLYLVNNIAVRSQAYCEYIAKHRALLQAIVALVTSPISEVAVGALWCVNSIASHKMPTARGSNSNSGGSGGEDGEPRYLAELEELGVQAILEGMLGDASLCLSVRDRVKSCLDYYAPLAI</sequence>
<name>A0A9W8CZN5_9FUNG</name>
<evidence type="ECO:0000256" key="5">
    <source>
        <dbReference type="ARBA" id="ARBA00023242"/>
    </source>
</evidence>
<evidence type="ECO:0008006" key="9">
    <source>
        <dbReference type="Google" id="ProtNLM"/>
    </source>
</evidence>
<dbReference type="PANTHER" id="PTHR15651:SF7">
    <property type="entry name" value="ARMADILLO REPEAT-CONTAINING PROTEIN 8"/>
    <property type="match status" value="1"/>
</dbReference>
<evidence type="ECO:0000256" key="3">
    <source>
        <dbReference type="ARBA" id="ARBA00022490"/>
    </source>
</evidence>
<dbReference type="SMART" id="SM00185">
    <property type="entry name" value="ARM"/>
    <property type="match status" value="9"/>
</dbReference>
<feature type="region of interest" description="Disordered" evidence="6">
    <location>
        <begin position="622"/>
        <end position="641"/>
    </location>
</feature>
<dbReference type="Gene3D" id="1.25.10.10">
    <property type="entry name" value="Leucine-rich Repeat Variant"/>
    <property type="match status" value="2"/>
</dbReference>
<dbReference type="InterPro" id="IPR016024">
    <property type="entry name" value="ARM-type_fold"/>
</dbReference>
<dbReference type="InterPro" id="IPR038739">
    <property type="entry name" value="ARMC8/Vid28"/>
</dbReference>
<comment type="subcellular location">
    <subcellularLocation>
        <location evidence="2">Cytoplasm</location>
    </subcellularLocation>
    <subcellularLocation>
        <location evidence="1">Nucleus</location>
    </subcellularLocation>
</comment>
<evidence type="ECO:0000256" key="4">
    <source>
        <dbReference type="ARBA" id="ARBA00022737"/>
    </source>
</evidence>
<dbReference type="SUPFAM" id="SSF48371">
    <property type="entry name" value="ARM repeat"/>
    <property type="match status" value="2"/>
</dbReference>
<keyword evidence="8" id="KW-1185">Reference proteome</keyword>
<evidence type="ECO:0000313" key="8">
    <source>
        <dbReference type="Proteomes" id="UP001143981"/>
    </source>
</evidence>
<dbReference type="InterPro" id="IPR011989">
    <property type="entry name" value="ARM-like"/>
</dbReference>
<comment type="caution">
    <text evidence="7">The sequence shown here is derived from an EMBL/GenBank/DDBJ whole genome shotgun (WGS) entry which is preliminary data.</text>
</comment>
<dbReference type="GO" id="GO:0043161">
    <property type="term" value="P:proteasome-mediated ubiquitin-dependent protein catabolic process"/>
    <property type="evidence" value="ECO:0007669"/>
    <property type="project" value="TreeGrafter"/>
</dbReference>
<gene>
    <name evidence="7" type="ORF">LPJ61_001892</name>
</gene>
<accession>A0A9W8CZN5</accession>